<proteinExistence type="predicted"/>
<protein>
    <recommendedName>
        <fullName evidence="5">Fe2OG dioxygenase domain-containing protein</fullName>
    </recommendedName>
</protein>
<dbReference type="PANTHER" id="PTHR47990">
    <property type="entry name" value="2-OXOGLUTARATE (2OG) AND FE(II)-DEPENDENT OXYGENASE SUPERFAMILY PROTEIN-RELATED"/>
    <property type="match status" value="1"/>
</dbReference>
<comment type="caution">
    <text evidence="3">The sequence shown here is derived from an EMBL/GenBank/DDBJ whole genome shotgun (WGS) entry which is preliminary data.</text>
</comment>
<evidence type="ECO:0008006" key="5">
    <source>
        <dbReference type="Google" id="ProtNLM"/>
    </source>
</evidence>
<dbReference type="Pfam" id="PF03171">
    <property type="entry name" value="2OG-FeII_Oxy"/>
    <property type="match status" value="1"/>
</dbReference>
<dbReference type="SUPFAM" id="SSF51197">
    <property type="entry name" value="Clavaminate synthase-like"/>
    <property type="match status" value="1"/>
</dbReference>
<keyword evidence="4" id="KW-1185">Reference proteome</keyword>
<evidence type="ECO:0000259" key="2">
    <source>
        <dbReference type="Pfam" id="PF14226"/>
    </source>
</evidence>
<dbReference type="InterPro" id="IPR044861">
    <property type="entry name" value="IPNS-like_FE2OG_OXY"/>
</dbReference>
<organism evidence="3 4">
    <name type="scientific">Debaryomyces fabryi</name>
    <dbReference type="NCBI Taxonomy" id="58627"/>
    <lineage>
        <taxon>Eukaryota</taxon>
        <taxon>Fungi</taxon>
        <taxon>Dikarya</taxon>
        <taxon>Ascomycota</taxon>
        <taxon>Saccharomycotina</taxon>
        <taxon>Pichiomycetes</taxon>
        <taxon>Debaryomycetaceae</taxon>
        <taxon>Debaryomyces</taxon>
    </lineage>
</organism>
<dbReference type="RefSeq" id="XP_015465566.1">
    <property type="nucleotide sequence ID" value="XM_015613606.1"/>
</dbReference>
<dbReference type="OrthoDB" id="406156at2759"/>
<evidence type="ECO:0000313" key="4">
    <source>
        <dbReference type="Proteomes" id="UP000054251"/>
    </source>
</evidence>
<feature type="domain" description="Isopenicillin N synthase-like Fe(2+) 2OG dioxygenase" evidence="1">
    <location>
        <begin position="228"/>
        <end position="317"/>
    </location>
</feature>
<dbReference type="InterPro" id="IPR027443">
    <property type="entry name" value="IPNS-like_sf"/>
</dbReference>
<dbReference type="InterPro" id="IPR026992">
    <property type="entry name" value="DIOX_N"/>
</dbReference>
<evidence type="ECO:0000313" key="3">
    <source>
        <dbReference type="EMBL" id="KRZ99463.1"/>
    </source>
</evidence>
<evidence type="ECO:0000259" key="1">
    <source>
        <dbReference type="Pfam" id="PF03171"/>
    </source>
</evidence>
<sequence>MSYKLRPFIEAQTSKSNIKPIELDAIDLSLFQEGPEFLSQRQELAAKLENSLSTYGFFSLINHGIDLETFDRLRSIAQSVLELPQEIKEKHLAGALKSDEEDRSRSLGGERGAGFKPRGYWLMKNGVVDSIEHYNFRDLQQPGFFSKDKTYPEIVRHYLPEVANYYRFLHSTILRKLTILCDIILELPEGFLWKNYFKVIENDYKNSGNGFGRFMLYHSMDPKEEEKVDKNWLRGHSDGSAFTFITSQPILSLQIRDYFTGEWKYVGHTPGGLIVNIGDAMEFITGGYFKSSIHRVVSPPDDQKKFRRLVLIYFCNPKYTAILDPEPLNSAKLKRLGYVKPKVWEKITFSQWDDEKGRLFGKKDVNDVKGDEPNLVLLYGRLHERWHQAEKNFSIEEAKKSFKVIEV</sequence>
<gene>
    <name evidence="3" type="ORF">AC631_04777</name>
</gene>
<reference evidence="3 4" key="1">
    <citation type="submission" date="2015-11" db="EMBL/GenBank/DDBJ databases">
        <title>The genome of Debaryomyces fabryi.</title>
        <authorList>
            <person name="Tafer H."/>
            <person name="Lopandic K."/>
        </authorList>
    </citation>
    <scope>NUCLEOTIDE SEQUENCE [LARGE SCALE GENOMIC DNA]</scope>
    <source>
        <strain evidence="3 4">CBS 789</strain>
    </source>
</reference>
<dbReference type="Gene3D" id="2.60.120.330">
    <property type="entry name" value="B-lactam Antibiotic, Isopenicillin N Synthase, Chain"/>
    <property type="match status" value="1"/>
</dbReference>
<dbReference type="GeneID" id="26841786"/>
<dbReference type="AlphaFoldDB" id="A0A0V1PT88"/>
<dbReference type="Pfam" id="PF14226">
    <property type="entry name" value="DIOX_N"/>
    <property type="match status" value="1"/>
</dbReference>
<dbReference type="Proteomes" id="UP000054251">
    <property type="component" value="Unassembled WGS sequence"/>
</dbReference>
<dbReference type="InterPro" id="IPR050231">
    <property type="entry name" value="Iron_ascorbate_oxido_reductase"/>
</dbReference>
<feature type="domain" description="Non-haem dioxygenase N-terminal" evidence="2">
    <location>
        <begin position="24"/>
        <end position="103"/>
    </location>
</feature>
<dbReference type="EMBL" id="LMYN01000141">
    <property type="protein sequence ID" value="KRZ99463.1"/>
    <property type="molecule type" value="Genomic_DNA"/>
</dbReference>
<accession>A0A0V1PT88</accession>
<name>A0A0V1PT88_9ASCO</name>